<dbReference type="InterPro" id="IPR027417">
    <property type="entry name" value="P-loop_NTPase"/>
</dbReference>
<reference evidence="7 8" key="1">
    <citation type="submission" date="2020-07" db="EMBL/GenBank/DDBJ databases">
        <title>Novel species isolated from subtropical streams in China.</title>
        <authorList>
            <person name="Lu H."/>
        </authorList>
    </citation>
    <scope>NUCLEOTIDE SEQUENCE [LARGE SCALE GENOMIC DNA]</scope>
    <source>
        <strain evidence="7 8">FT3S</strain>
    </source>
</reference>
<dbReference type="EMBL" id="JACEZS010000022">
    <property type="protein sequence ID" value="MBA5607871.1"/>
    <property type="molecule type" value="Genomic_DNA"/>
</dbReference>
<dbReference type="GO" id="GO:0005737">
    <property type="term" value="C:cytoplasm"/>
    <property type="evidence" value="ECO:0007669"/>
    <property type="project" value="TreeGrafter"/>
</dbReference>
<dbReference type="InterPro" id="IPR001650">
    <property type="entry name" value="Helicase_C-like"/>
</dbReference>
<evidence type="ECO:0000313" key="7">
    <source>
        <dbReference type="EMBL" id="MBA5607871.1"/>
    </source>
</evidence>
<evidence type="ECO:0000256" key="5">
    <source>
        <dbReference type="ARBA" id="ARBA00034808"/>
    </source>
</evidence>
<keyword evidence="2" id="KW-0238">DNA-binding</keyword>
<dbReference type="GO" id="GO:0030894">
    <property type="term" value="C:replisome"/>
    <property type="evidence" value="ECO:0007669"/>
    <property type="project" value="TreeGrafter"/>
</dbReference>
<dbReference type="GO" id="GO:0043138">
    <property type="term" value="F:3'-5' DNA helicase activity"/>
    <property type="evidence" value="ECO:0007669"/>
    <property type="project" value="UniProtKB-EC"/>
</dbReference>
<comment type="catalytic activity">
    <reaction evidence="4">
        <text>Couples ATP hydrolysis with the unwinding of duplex DNA by translocating in the 3'-5' direction.</text>
        <dbReference type="EC" id="5.6.2.4"/>
    </reaction>
</comment>
<evidence type="ECO:0000256" key="4">
    <source>
        <dbReference type="ARBA" id="ARBA00034617"/>
    </source>
</evidence>
<evidence type="ECO:0000256" key="2">
    <source>
        <dbReference type="ARBA" id="ARBA00023125"/>
    </source>
</evidence>
<evidence type="ECO:0000259" key="6">
    <source>
        <dbReference type="PROSITE" id="PS51194"/>
    </source>
</evidence>
<keyword evidence="8" id="KW-1185">Reference proteome</keyword>
<dbReference type="GO" id="GO:0043590">
    <property type="term" value="C:bacterial nucleoid"/>
    <property type="evidence" value="ECO:0007669"/>
    <property type="project" value="TreeGrafter"/>
</dbReference>
<dbReference type="PROSITE" id="PS51194">
    <property type="entry name" value="HELICASE_CTER"/>
    <property type="match status" value="1"/>
</dbReference>
<dbReference type="Gene3D" id="3.40.50.300">
    <property type="entry name" value="P-loop containing nucleotide triphosphate hydrolases"/>
    <property type="match status" value="1"/>
</dbReference>
<dbReference type="Proteomes" id="UP000566711">
    <property type="component" value="Unassembled WGS sequence"/>
</dbReference>
<gene>
    <name evidence="7" type="ORF">H3H36_21165</name>
</gene>
<dbReference type="GO" id="GO:0003677">
    <property type="term" value="F:DNA binding"/>
    <property type="evidence" value="ECO:0007669"/>
    <property type="project" value="UniProtKB-KW"/>
</dbReference>
<dbReference type="Pfam" id="PF00271">
    <property type="entry name" value="Helicase_C"/>
    <property type="match status" value="1"/>
</dbReference>
<name>A0A7W2EL72_9BURK</name>
<organism evidence="7 8">
    <name type="scientific">Rugamonas fusca</name>
    <dbReference type="NCBI Taxonomy" id="2758568"/>
    <lineage>
        <taxon>Bacteria</taxon>
        <taxon>Pseudomonadati</taxon>
        <taxon>Pseudomonadota</taxon>
        <taxon>Betaproteobacteria</taxon>
        <taxon>Burkholderiales</taxon>
        <taxon>Oxalobacteraceae</taxon>
        <taxon>Telluria group</taxon>
        <taxon>Rugamonas</taxon>
    </lineage>
</organism>
<dbReference type="SUPFAM" id="SSF52540">
    <property type="entry name" value="P-loop containing nucleoside triphosphate hydrolases"/>
    <property type="match status" value="1"/>
</dbReference>
<dbReference type="EC" id="5.6.2.4" evidence="5"/>
<comment type="similarity">
    <text evidence="1">Belongs to the helicase family. RecQ subfamily.</text>
</comment>
<dbReference type="PANTHER" id="PTHR13710:SF105">
    <property type="entry name" value="ATP-DEPENDENT DNA HELICASE Q1"/>
    <property type="match status" value="1"/>
</dbReference>
<proteinExistence type="inferred from homology"/>
<keyword evidence="3" id="KW-0413">Isomerase</keyword>
<dbReference type="RefSeq" id="WP_182220067.1">
    <property type="nucleotide sequence ID" value="NZ_JACEZS010000022.1"/>
</dbReference>
<accession>A0A7W2EL72</accession>
<dbReference type="AlphaFoldDB" id="A0A7W2EL72"/>
<dbReference type="GO" id="GO:0009378">
    <property type="term" value="F:four-way junction helicase activity"/>
    <property type="evidence" value="ECO:0007669"/>
    <property type="project" value="TreeGrafter"/>
</dbReference>
<comment type="caution">
    <text evidence="7">The sequence shown here is derived from an EMBL/GenBank/DDBJ whole genome shotgun (WGS) entry which is preliminary data.</text>
</comment>
<evidence type="ECO:0000256" key="1">
    <source>
        <dbReference type="ARBA" id="ARBA00005446"/>
    </source>
</evidence>
<dbReference type="GO" id="GO:0006310">
    <property type="term" value="P:DNA recombination"/>
    <property type="evidence" value="ECO:0007669"/>
    <property type="project" value="TreeGrafter"/>
</dbReference>
<feature type="domain" description="Helicase C-terminal" evidence="6">
    <location>
        <begin position="23"/>
        <end position="171"/>
    </location>
</feature>
<evidence type="ECO:0000256" key="3">
    <source>
        <dbReference type="ARBA" id="ARBA00023235"/>
    </source>
</evidence>
<sequence>MLDTGLYRPNLRYGVLRFAGPAARDAAALRLARATAGAGIIHVDDMATAERLCRQLRAAGDSACCYHGKLEPATRRARLRQFRQGARRVLVATPALGGGMDRPDIRFVIHLRLPASLQDYYRESCLAGRDGLPAQCTLLACPPCDGVSAAPLAAYLRGGACRWRLLLAGLGAGAQGGVCCGQCDQCGGAGQARPPLDLAVLLTLAGERVLFDFPEDSSKTFMAEFVQAR</sequence>
<dbReference type="GO" id="GO:0006281">
    <property type="term" value="P:DNA repair"/>
    <property type="evidence" value="ECO:0007669"/>
    <property type="project" value="TreeGrafter"/>
</dbReference>
<dbReference type="PANTHER" id="PTHR13710">
    <property type="entry name" value="DNA HELICASE RECQ FAMILY MEMBER"/>
    <property type="match status" value="1"/>
</dbReference>
<protein>
    <recommendedName>
        <fullName evidence="5">DNA 3'-5' helicase</fullName>
        <ecNumber evidence="5">5.6.2.4</ecNumber>
    </recommendedName>
</protein>
<dbReference type="SMART" id="SM00490">
    <property type="entry name" value="HELICc"/>
    <property type="match status" value="1"/>
</dbReference>
<evidence type="ECO:0000313" key="8">
    <source>
        <dbReference type="Proteomes" id="UP000566711"/>
    </source>
</evidence>